<feature type="transmembrane region" description="Helical" evidence="1">
    <location>
        <begin position="111"/>
        <end position="134"/>
    </location>
</feature>
<feature type="transmembrane region" description="Helical" evidence="1">
    <location>
        <begin position="23"/>
        <end position="42"/>
    </location>
</feature>
<dbReference type="EMBL" id="CP110615">
    <property type="protein sequence ID" value="UZJ26366.1"/>
    <property type="molecule type" value="Genomic_DNA"/>
</dbReference>
<evidence type="ECO:0000313" key="3">
    <source>
        <dbReference type="Proteomes" id="UP001164965"/>
    </source>
</evidence>
<keyword evidence="1" id="KW-0812">Transmembrane</keyword>
<feature type="transmembrane region" description="Helical" evidence="1">
    <location>
        <begin position="80"/>
        <end position="99"/>
    </location>
</feature>
<keyword evidence="3" id="KW-1185">Reference proteome</keyword>
<proteinExistence type="predicted"/>
<keyword evidence="1" id="KW-0472">Membrane</keyword>
<feature type="transmembrane region" description="Helical" evidence="1">
    <location>
        <begin position="54"/>
        <end position="73"/>
    </location>
</feature>
<protein>
    <submittedName>
        <fullName evidence="2">Uncharacterized protein</fullName>
    </submittedName>
</protein>
<dbReference type="RefSeq" id="WP_265384470.1">
    <property type="nucleotide sequence ID" value="NZ_CP110615.1"/>
</dbReference>
<sequence length="145" mass="15404">MTGDALHDLDAARRRRIDRVGRFYLLAAALLVPWVVYLAVVLPSRQLSAHYDLAWAGFDAALAVSLLVTGVLVVRHSPSVVLPAAGTAALLVTDAWFDVVTASRSGQREVALVLAVLVEVPLAVLSLAVALRVLRRVTSASTARG</sequence>
<evidence type="ECO:0000256" key="1">
    <source>
        <dbReference type="SAM" id="Phobius"/>
    </source>
</evidence>
<dbReference type="Proteomes" id="UP001164965">
    <property type="component" value="Chromosome"/>
</dbReference>
<reference evidence="2" key="1">
    <citation type="submission" date="2022-10" db="EMBL/GenBank/DDBJ databases">
        <title>Rhodococcus sp.75.</title>
        <authorList>
            <person name="Sun M."/>
        </authorList>
    </citation>
    <scope>NUCLEOTIDE SEQUENCE</scope>
    <source>
        <strain evidence="2">75</strain>
    </source>
</reference>
<accession>A0ABY6P525</accession>
<name>A0ABY6P525_9NOCA</name>
<keyword evidence="1" id="KW-1133">Transmembrane helix</keyword>
<organism evidence="2 3">
    <name type="scientific">Rhodococcus antarcticus</name>
    <dbReference type="NCBI Taxonomy" id="2987751"/>
    <lineage>
        <taxon>Bacteria</taxon>
        <taxon>Bacillati</taxon>
        <taxon>Actinomycetota</taxon>
        <taxon>Actinomycetes</taxon>
        <taxon>Mycobacteriales</taxon>
        <taxon>Nocardiaceae</taxon>
        <taxon>Rhodococcus</taxon>
    </lineage>
</organism>
<evidence type="ECO:0000313" key="2">
    <source>
        <dbReference type="EMBL" id="UZJ26366.1"/>
    </source>
</evidence>
<gene>
    <name evidence="2" type="ORF">RHODO2019_08185</name>
</gene>